<evidence type="ECO:0000256" key="1">
    <source>
        <dbReference type="SAM" id="MobiDB-lite"/>
    </source>
</evidence>
<evidence type="ECO:0000313" key="2">
    <source>
        <dbReference type="EMBL" id="KAJ1180161.1"/>
    </source>
</evidence>
<protein>
    <submittedName>
        <fullName evidence="2">Uncharacterized protein</fullName>
    </submittedName>
</protein>
<proteinExistence type="predicted"/>
<reference evidence="2" key="1">
    <citation type="journal article" date="2022" name="bioRxiv">
        <title>Sequencing and chromosome-scale assembly of the giantPleurodeles waltlgenome.</title>
        <authorList>
            <person name="Brown T."/>
            <person name="Elewa A."/>
            <person name="Iarovenko S."/>
            <person name="Subramanian E."/>
            <person name="Araus A.J."/>
            <person name="Petzold A."/>
            <person name="Susuki M."/>
            <person name="Suzuki K.-i.T."/>
            <person name="Hayashi T."/>
            <person name="Toyoda A."/>
            <person name="Oliveira C."/>
            <person name="Osipova E."/>
            <person name="Leigh N.D."/>
            <person name="Simon A."/>
            <person name="Yun M.H."/>
        </authorList>
    </citation>
    <scope>NUCLEOTIDE SEQUENCE</scope>
    <source>
        <strain evidence="2">20211129_DDA</strain>
        <tissue evidence="2">Liver</tissue>
    </source>
</reference>
<comment type="caution">
    <text evidence="2">The sequence shown here is derived from an EMBL/GenBank/DDBJ whole genome shotgun (WGS) entry which is preliminary data.</text>
</comment>
<gene>
    <name evidence="2" type="ORF">NDU88_005385</name>
</gene>
<sequence>MDSQSVSDKTGADATLTTSQLSEPPAESPVTSEPLVRVHHPSSVTNGAPSHARGSRTPSDMTPVRSGRSGTERYHLRSNPDPSL</sequence>
<evidence type="ECO:0000313" key="3">
    <source>
        <dbReference type="Proteomes" id="UP001066276"/>
    </source>
</evidence>
<feature type="region of interest" description="Disordered" evidence="1">
    <location>
        <begin position="1"/>
        <end position="84"/>
    </location>
</feature>
<organism evidence="2 3">
    <name type="scientific">Pleurodeles waltl</name>
    <name type="common">Iberian ribbed newt</name>
    <dbReference type="NCBI Taxonomy" id="8319"/>
    <lineage>
        <taxon>Eukaryota</taxon>
        <taxon>Metazoa</taxon>
        <taxon>Chordata</taxon>
        <taxon>Craniata</taxon>
        <taxon>Vertebrata</taxon>
        <taxon>Euteleostomi</taxon>
        <taxon>Amphibia</taxon>
        <taxon>Batrachia</taxon>
        <taxon>Caudata</taxon>
        <taxon>Salamandroidea</taxon>
        <taxon>Salamandridae</taxon>
        <taxon>Pleurodelinae</taxon>
        <taxon>Pleurodeles</taxon>
    </lineage>
</organism>
<keyword evidence="3" id="KW-1185">Reference proteome</keyword>
<accession>A0AAV7TVD1</accession>
<dbReference type="Proteomes" id="UP001066276">
    <property type="component" value="Chromosome 3_2"/>
</dbReference>
<dbReference type="AlphaFoldDB" id="A0AAV7TVD1"/>
<name>A0AAV7TVD1_PLEWA</name>
<dbReference type="EMBL" id="JANPWB010000006">
    <property type="protein sequence ID" value="KAJ1180161.1"/>
    <property type="molecule type" value="Genomic_DNA"/>
</dbReference>